<keyword evidence="2" id="KW-0808">Transferase</keyword>
<dbReference type="EMBL" id="MT631214">
    <property type="protein sequence ID" value="QNO46704.1"/>
    <property type="molecule type" value="Genomic_DNA"/>
</dbReference>
<feature type="domain" description="Amine oxidase" evidence="1">
    <location>
        <begin position="11"/>
        <end position="428"/>
    </location>
</feature>
<organism evidence="2">
    <name type="scientific">Candidatus Methanogaster sp. ANME-2c ERB4</name>
    <dbReference type="NCBI Taxonomy" id="2759911"/>
    <lineage>
        <taxon>Archaea</taxon>
        <taxon>Methanobacteriati</taxon>
        <taxon>Methanobacteriota</taxon>
        <taxon>Stenosarchaea group</taxon>
        <taxon>Methanomicrobia</taxon>
        <taxon>Methanosarcinales</taxon>
        <taxon>ANME-2 cluster</taxon>
        <taxon>Candidatus Methanogasteraceae</taxon>
        <taxon>Candidatus Methanogaster</taxon>
    </lineage>
</organism>
<proteinExistence type="predicted"/>
<gene>
    <name evidence="2" type="primary">thi4</name>
    <name evidence="2" type="ORF">BAIACGLI_00017</name>
</gene>
<dbReference type="AlphaFoldDB" id="A0A7G9YFC0"/>
<dbReference type="PANTHER" id="PTHR43734">
    <property type="entry name" value="PHYTOENE DESATURASE"/>
    <property type="match status" value="1"/>
</dbReference>
<dbReference type="SUPFAM" id="SSF51905">
    <property type="entry name" value="FAD/NAD(P)-binding domain"/>
    <property type="match status" value="1"/>
</dbReference>
<dbReference type="GO" id="GO:0016491">
    <property type="term" value="F:oxidoreductase activity"/>
    <property type="evidence" value="ECO:0007669"/>
    <property type="project" value="InterPro"/>
</dbReference>
<keyword evidence="2" id="KW-0328">Glycosyltransferase</keyword>
<evidence type="ECO:0000259" key="1">
    <source>
        <dbReference type="Pfam" id="PF01593"/>
    </source>
</evidence>
<accession>A0A7G9YFC0</accession>
<dbReference type="PANTHER" id="PTHR43734:SF1">
    <property type="entry name" value="PHYTOENE DESATURASE"/>
    <property type="match status" value="1"/>
</dbReference>
<dbReference type="EC" id="2.4.2.59" evidence="2"/>
<sequence length="456" mass="50321">MYDVIVVGGGISGLLSALALGKHGKKVLVLERSDHLGGNCNSYRVDGFWVDTGPHAITHLQKGPLRVLMDKYFDYTPVFVDYGSYYVRTADGIRPVPSNLREFATFDVLPRMDRLMLSQAITKALTLATFGTDMSKESVYSCLPHHLSKDTYSFVDTISYFLSGKSMRETSVYRILYGSSFVRNSAIYDGGHQTITDQLVGQITSITGLGRLVTNKTSYAQAYPSGGLKTLLGSVLHSLPDNVEVKTDTRVGSILTEEGKVSGVSTDDESYDAETVVHSGFAKDLPGMITDLPSDYLRDLGRIDQARSLCIWLGLSQQMKEFDYTGSEVWFKEKAYWAMPISNYSQGIAPKGKQLVGFMFVVEGSVKSERGRAWATIHQVFPEIEKHIEMVHYQVTTPEKAAVSIDGYIPDVRTPVSNLYLVGTDAAAESMGITRAAYSVIDLLKCMREDGHTEPV</sequence>
<protein>
    <submittedName>
        <fullName evidence="2">Thiamine thiazole synthase</fullName>
        <ecNumber evidence="2">2.4.2.59</ecNumber>
    </submittedName>
</protein>
<dbReference type="Pfam" id="PF01593">
    <property type="entry name" value="Amino_oxidase"/>
    <property type="match status" value="1"/>
</dbReference>
<dbReference type="InterPro" id="IPR002937">
    <property type="entry name" value="Amino_oxidase"/>
</dbReference>
<dbReference type="Gene3D" id="3.50.50.60">
    <property type="entry name" value="FAD/NAD(P)-binding domain"/>
    <property type="match status" value="2"/>
</dbReference>
<name>A0A7G9YFC0_9EURY</name>
<dbReference type="InterPro" id="IPR036188">
    <property type="entry name" value="FAD/NAD-bd_sf"/>
</dbReference>
<dbReference type="GO" id="GO:0016757">
    <property type="term" value="F:glycosyltransferase activity"/>
    <property type="evidence" value="ECO:0007669"/>
    <property type="project" value="UniProtKB-KW"/>
</dbReference>
<evidence type="ECO:0000313" key="2">
    <source>
        <dbReference type="EMBL" id="QNO46704.1"/>
    </source>
</evidence>
<reference evidence="2" key="1">
    <citation type="submission" date="2020-06" db="EMBL/GenBank/DDBJ databases">
        <title>Unique genomic features of the anaerobic methanotrophic archaea.</title>
        <authorList>
            <person name="Chadwick G.L."/>
            <person name="Skennerton C.T."/>
            <person name="Laso-Perez R."/>
            <person name="Leu A.O."/>
            <person name="Speth D.R."/>
            <person name="Yu H."/>
            <person name="Morgan-Lang C."/>
            <person name="Hatzenpichler R."/>
            <person name="Goudeau D."/>
            <person name="Malmstrom R."/>
            <person name="Brazelton W.J."/>
            <person name="Woyke T."/>
            <person name="Hallam S.J."/>
            <person name="Tyson G.W."/>
            <person name="Wegener G."/>
            <person name="Boetius A."/>
            <person name="Orphan V."/>
        </authorList>
    </citation>
    <scope>NUCLEOTIDE SEQUENCE</scope>
</reference>